<dbReference type="GO" id="GO:0008331">
    <property type="term" value="F:high voltage-gated calcium channel activity"/>
    <property type="evidence" value="ECO:0007669"/>
    <property type="project" value="TreeGrafter"/>
</dbReference>
<keyword evidence="9" id="KW-0851">Voltage-gated channel</keyword>
<dbReference type="FunFam" id="1.10.287.70:FF:000068">
    <property type="entry name" value="Voltage-dependent N-type calcium channel subunit alpha"/>
    <property type="match status" value="1"/>
</dbReference>
<keyword evidence="12 16" id="KW-0472">Membrane</keyword>
<dbReference type="PANTHER" id="PTHR45628:SF1">
    <property type="entry name" value="VOLTAGE-DEPENDENT CALCIUM CHANNEL TYPE D SUBUNIT ALPHA-1"/>
    <property type="match status" value="1"/>
</dbReference>
<proteinExistence type="predicted"/>
<feature type="compositionally biased region" description="Polar residues" evidence="15">
    <location>
        <begin position="827"/>
        <end position="837"/>
    </location>
</feature>
<keyword evidence="5" id="KW-0107">Calcium channel</keyword>
<dbReference type="Gene3D" id="1.10.287.70">
    <property type="match status" value="2"/>
</dbReference>
<dbReference type="GO" id="GO:0005891">
    <property type="term" value="C:voltage-gated calcium channel complex"/>
    <property type="evidence" value="ECO:0007669"/>
    <property type="project" value="TreeGrafter"/>
</dbReference>
<dbReference type="SMART" id="SM01062">
    <property type="entry name" value="Ca_chan_IQ"/>
    <property type="match status" value="1"/>
</dbReference>
<name>A0AAV2PUY3_MEGNR</name>
<feature type="transmembrane region" description="Helical" evidence="16">
    <location>
        <begin position="344"/>
        <end position="364"/>
    </location>
</feature>
<feature type="transmembrane region" description="Helical" evidence="16">
    <location>
        <begin position="438"/>
        <end position="461"/>
    </location>
</feature>
<keyword evidence="14" id="KW-0407">Ion channel</keyword>
<sequence length="1031" mass="117856">MSVEQQDLGPQHNYRPMVAIYYIIYIIIIAFFMVNIFIKIRVVDNIFFIVIINDIINDIIIIIINFINVIIIIAIVIIIIGIVIIQSLKLLKKNAKKYKKLRIMNDCGLKAIQFILSKILFMIFQIMEIMYRVAIVLSYLSKGPKANHSRGDHDMDTSSMLVAYSGAPINWKDTQRGTHAKCFYLIYETRSPLLKCFPAGKSGTSQYWIQLLYVSIDSNTEDLGPQHNYRPMVAIYYIIYIIIIAFFMVNIFVGFVIVTFQNEGENEFKNCCLDKNQRNCIEFALNAKPIRRYIPKNRFQYKVWWFVTSQPFEYAIFSLIMLNTLSLAMKFEGEPEKYTDALDVLNLIFTALFAGEFVLKLMAFRFKYYFGDAWNTFDFIIVLGSFIDIFTQQVNPGANPGFSINFFRLFRVMRLVKLLSKGEGIRTLLWTFIKSFQALPYVALLICLLFFIYGVVGMQIFGKIALQYGKTQIHRHNNFQTFFQAVMILFRSATGEAWQDVMLSCLPSPTASCDRYSEDYLKAETCGSVMAYPYFISFYTLCSFLIINLFVAVIMDNFDYLTRDWSILGPHHLDEFITLWSEYDPDAKGRIKHVDVVTLLRKISPPLGFGKLCPHRVACKRLVAMNMPLNTDGTVMFNATLFALVRTSLRIKTEGNIDDANEELRAVIKKIWKRTNPRLLDQVVPPAGNEDEVTVGKFYATFLIQDYFRRFKKKKADIKEQTDKDNINTVTLQAGLRTLHEAGPELKRAISGNLDEMRDDDIPTHRRNHSLFGSVWSSMRGKGQKNVQRTRSLRVNSGQHAKGNNIIRPVILKVNSQIMNMISPTNSLSYSPGQSSDHAALNHTAHRPTSPLESSQSFGEEEEGIPMRPLRIMNGDPERRANLIIKDKPMQFLTPDYHATYHSESNGSLPVDRHSQSVPSSPRSVSRPYSEVVGSAESLVGRVLAEQGLGKYCDPEFVRTASREIAEALEMTCEEMDRAAHSILVEDQDDCSPSGLPHHRSSSPRHQGVPNSPPHRPQRTTKNNNNHHSPL</sequence>
<evidence type="ECO:0000256" key="5">
    <source>
        <dbReference type="ARBA" id="ARBA00022673"/>
    </source>
</evidence>
<dbReference type="SUPFAM" id="SSF81324">
    <property type="entry name" value="Voltage-gated potassium channels"/>
    <property type="match status" value="1"/>
</dbReference>
<feature type="compositionally biased region" description="Low complexity" evidence="15">
    <location>
        <begin position="916"/>
        <end position="929"/>
    </location>
</feature>
<dbReference type="Pfam" id="PF08763">
    <property type="entry name" value="Ca_chan_IQ"/>
    <property type="match status" value="1"/>
</dbReference>
<feature type="region of interest" description="Disordered" evidence="15">
    <location>
        <begin position="901"/>
        <end position="929"/>
    </location>
</feature>
<evidence type="ECO:0000256" key="14">
    <source>
        <dbReference type="ARBA" id="ARBA00023303"/>
    </source>
</evidence>
<evidence type="ECO:0000256" key="2">
    <source>
        <dbReference type="ARBA" id="ARBA00022448"/>
    </source>
</evidence>
<evidence type="ECO:0000256" key="16">
    <source>
        <dbReference type="SAM" id="Phobius"/>
    </source>
</evidence>
<keyword evidence="2" id="KW-0813">Transport</keyword>
<dbReference type="InterPro" id="IPR050599">
    <property type="entry name" value="VDCC_alpha-1_subunit"/>
</dbReference>
<dbReference type="PANTHER" id="PTHR45628">
    <property type="entry name" value="VOLTAGE-DEPENDENT CALCIUM CHANNEL TYPE A SUBUNIT ALPHA-1"/>
    <property type="match status" value="1"/>
</dbReference>
<feature type="transmembrane region" description="Helical" evidence="16">
    <location>
        <begin position="531"/>
        <end position="555"/>
    </location>
</feature>
<evidence type="ECO:0000256" key="8">
    <source>
        <dbReference type="ARBA" id="ARBA00022837"/>
    </source>
</evidence>
<comment type="subcellular location">
    <subcellularLocation>
        <location evidence="1">Membrane</location>
        <topology evidence="1">Multi-pass membrane protein</topology>
    </subcellularLocation>
</comment>
<dbReference type="InterPro" id="IPR014873">
    <property type="entry name" value="VDCC_a1su_IQ"/>
</dbReference>
<feature type="transmembrane region" description="Helical" evidence="16">
    <location>
        <begin position="234"/>
        <end position="260"/>
    </location>
</feature>
<keyword evidence="8" id="KW-0106">Calcium</keyword>
<dbReference type="Pfam" id="PF16905">
    <property type="entry name" value="GPHH"/>
    <property type="match status" value="1"/>
</dbReference>
<evidence type="ECO:0000256" key="9">
    <source>
        <dbReference type="ARBA" id="ARBA00022882"/>
    </source>
</evidence>
<evidence type="ECO:0000256" key="11">
    <source>
        <dbReference type="ARBA" id="ARBA00023065"/>
    </source>
</evidence>
<comment type="caution">
    <text evidence="18">The sequence shown here is derived from an EMBL/GenBank/DDBJ whole genome shotgun (WGS) entry which is preliminary data.</text>
</comment>
<feature type="transmembrane region" description="Helical" evidence="16">
    <location>
        <begin position="45"/>
        <end position="64"/>
    </location>
</feature>
<protein>
    <recommendedName>
        <fullName evidence="17">Voltage-dependent calcium channel alpha-1 subunit IQ domain-containing protein</fullName>
    </recommendedName>
</protein>
<keyword evidence="4" id="KW-0109">Calcium transport</keyword>
<dbReference type="InterPro" id="IPR005821">
    <property type="entry name" value="Ion_trans_dom"/>
</dbReference>
<evidence type="ECO:0000313" key="18">
    <source>
        <dbReference type="EMBL" id="CAL4065169.1"/>
    </source>
</evidence>
<dbReference type="InterPro" id="IPR027359">
    <property type="entry name" value="Volt_channel_dom_sf"/>
</dbReference>
<feature type="transmembrane region" description="Helical" evidence="16">
    <location>
        <begin position="70"/>
        <end position="91"/>
    </location>
</feature>
<dbReference type="Proteomes" id="UP001497623">
    <property type="component" value="Unassembled WGS sequence"/>
</dbReference>
<evidence type="ECO:0000256" key="6">
    <source>
        <dbReference type="ARBA" id="ARBA00022692"/>
    </source>
</evidence>
<feature type="transmembrane region" description="Helical" evidence="16">
    <location>
        <begin position="20"/>
        <end position="38"/>
    </location>
</feature>
<dbReference type="Gene3D" id="1.20.120.350">
    <property type="entry name" value="Voltage-gated potassium channels. Chain C"/>
    <property type="match status" value="1"/>
</dbReference>
<feature type="transmembrane region" description="Helical" evidence="16">
    <location>
        <begin position="303"/>
        <end position="324"/>
    </location>
</feature>
<keyword evidence="11" id="KW-0406">Ion transport</keyword>
<feature type="region of interest" description="Disordered" evidence="15">
    <location>
        <begin position="987"/>
        <end position="1031"/>
    </location>
</feature>
<reference evidence="18 19" key="1">
    <citation type="submission" date="2024-05" db="EMBL/GenBank/DDBJ databases">
        <authorList>
            <person name="Wallberg A."/>
        </authorList>
    </citation>
    <scope>NUCLEOTIDE SEQUENCE [LARGE SCALE GENOMIC DNA]</scope>
</reference>
<keyword evidence="7" id="KW-0677">Repeat</keyword>
<evidence type="ECO:0000256" key="7">
    <source>
        <dbReference type="ARBA" id="ARBA00022737"/>
    </source>
</evidence>
<keyword evidence="10 16" id="KW-1133">Transmembrane helix</keyword>
<evidence type="ECO:0000256" key="3">
    <source>
        <dbReference type="ARBA" id="ARBA00022553"/>
    </source>
</evidence>
<dbReference type="InterPro" id="IPR031649">
    <property type="entry name" value="GPHH_dom"/>
</dbReference>
<keyword evidence="3" id="KW-0597">Phosphoprotein</keyword>
<dbReference type="AlphaFoldDB" id="A0AAV2PUY3"/>
<dbReference type="Pfam" id="PF00520">
    <property type="entry name" value="Ion_trans"/>
    <property type="match status" value="2"/>
</dbReference>
<accession>A0AAV2PUY3</accession>
<dbReference type="GO" id="GO:0098793">
    <property type="term" value="C:presynapse"/>
    <property type="evidence" value="ECO:0007669"/>
    <property type="project" value="UniProtKB-ARBA"/>
</dbReference>
<keyword evidence="6 16" id="KW-0812">Transmembrane</keyword>
<evidence type="ECO:0000256" key="1">
    <source>
        <dbReference type="ARBA" id="ARBA00004141"/>
    </source>
</evidence>
<feature type="region of interest" description="Disordered" evidence="15">
    <location>
        <begin position="827"/>
        <end position="873"/>
    </location>
</feature>
<dbReference type="GO" id="GO:0098703">
    <property type="term" value="P:calcium ion import across plasma membrane"/>
    <property type="evidence" value="ECO:0007669"/>
    <property type="project" value="TreeGrafter"/>
</dbReference>
<dbReference type="EMBL" id="CAXKWB010001707">
    <property type="protein sequence ID" value="CAL4065169.1"/>
    <property type="molecule type" value="Genomic_DNA"/>
</dbReference>
<keyword evidence="13" id="KW-0325">Glycoprotein</keyword>
<dbReference type="Gene3D" id="6.10.250.2180">
    <property type="match status" value="1"/>
</dbReference>
<evidence type="ECO:0000259" key="17">
    <source>
        <dbReference type="SMART" id="SM01062"/>
    </source>
</evidence>
<evidence type="ECO:0000256" key="12">
    <source>
        <dbReference type="ARBA" id="ARBA00023136"/>
    </source>
</evidence>
<feature type="domain" description="Voltage-dependent calcium channel alpha-1 subunit IQ" evidence="17">
    <location>
        <begin position="690"/>
        <end position="724"/>
    </location>
</feature>
<evidence type="ECO:0000256" key="4">
    <source>
        <dbReference type="ARBA" id="ARBA00022568"/>
    </source>
</evidence>
<keyword evidence="19" id="KW-1185">Reference proteome</keyword>
<gene>
    <name evidence="18" type="ORF">MNOR_LOCUS4627</name>
</gene>
<evidence type="ECO:0000313" key="19">
    <source>
        <dbReference type="Proteomes" id="UP001497623"/>
    </source>
</evidence>
<feature type="non-terminal residue" evidence="18">
    <location>
        <position position="1031"/>
    </location>
</feature>
<evidence type="ECO:0000256" key="10">
    <source>
        <dbReference type="ARBA" id="ARBA00022989"/>
    </source>
</evidence>
<feature type="transmembrane region" description="Helical" evidence="16">
    <location>
        <begin position="112"/>
        <end position="140"/>
    </location>
</feature>
<evidence type="ECO:0000256" key="15">
    <source>
        <dbReference type="SAM" id="MobiDB-lite"/>
    </source>
</evidence>
<feature type="transmembrane region" description="Helical" evidence="16">
    <location>
        <begin position="376"/>
        <end position="394"/>
    </location>
</feature>
<organism evidence="18 19">
    <name type="scientific">Meganyctiphanes norvegica</name>
    <name type="common">Northern krill</name>
    <name type="synonym">Thysanopoda norvegica</name>
    <dbReference type="NCBI Taxonomy" id="48144"/>
    <lineage>
        <taxon>Eukaryota</taxon>
        <taxon>Metazoa</taxon>
        <taxon>Ecdysozoa</taxon>
        <taxon>Arthropoda</taxon>
        <taxon>Crustacea</taxon>
        <taxon>Multicrustacea</taxon>
        <taxon>Malacostraca</taxon>
        <taxon>Eumalacostraca</taxon>
        <taxon>Eucarida</taxon>
        <taxon>Euphausiacea</taxon>
        <taxon>Euphausiidae</taxon>
        <taxon>Meganyctiphanes</taxon>
    </lineage>
</organism>
<feature type="compositionally biased region" description="Polar residues" evidence="15">
    <location>
        <begin position="1020"/>
        <end position="1031"/>
    </location>
</feature>
<evidence type="ECO:0000256" key="13">
    <source>
        <dbReference type="ARBA" id="ARBA00023180"/>
    </source>
</evidence>